<sequence length="330" mass="36865">MGPSTLDCLPPEIILQVYKSFDDYTILTSLRPVCRSWCYAAQIRIPSGEMAGLPPAIWERIFSHNMDYRTLHNISQTCAALRSLARNTRLYRIQGPTFQLPALSASAAPAMTSKITQHPAFESICCRIETGSLIYHKSGNCCPNDVLSFPVAQENATNPPASKVLVKFASKYGVILRPVLIDRPQRENERGVTVGDVYKAVQRLFAEPLSTKQFNAMKQIRDWESRKHAAAKAAIAKIDLEKGPSSNLFPPSPPLKSWSPTPDPDLEEPVVEHDDSTIQLEYPFAADALPHSHNMTQRQREFLQDFPYVYASVHVGGVVDGVQLFNLTYH</sequence>
<dbReference type="Proteomes" id="UP001373714">
    <property type="component" value="Unassembled WGS sequence"/>
</dbReference>
<organism evidence="4 5">
    <name type="scientific">Orbilia blumenaviensis</name>
    <dbReference type="NCBI Taxonomy" id="1796055"/>
    <lineage>
        <taxon>Eukaryota</taxon>
        <taxon>Fungi</taxon>
        <taxon>Dikarya</taxon>
        <taxon>Ascomycota</taxon>
        <taxon>Pezizomycotina</taxon>
        <taxon>Orbiliomycetes</taxon>
        <taxon>Orbiliales</taxon>
        <taxon>Orbiliaceae</taxon>
        <taxon>Orbilia</taxon>
    </lineage>
</organism>
<comment type="caution">
    <text evidence="4">The sequence shown here is derived from an EMBL/GenBank/DDBJ whole genome shotgun (WGS) entry which is preliminary data.</text>
</comment>
<evidence type="ECO:0000259" key="2">
    <source>
        <dbReference type="Pfam" id="PF00646"/>
    </source>
</evidence>
<dbReference type="Pfam" id="PF00646">
    <property type="entry name" value="F-box"/>
    <property type="match status" value="1"/>
</dbReference>
<gene>
    <name evidence="4" type="ORF">TWF730_007093</name>
</gene>
<feature type="domain" description="F-box" evidence="3">
    <location>
        <begin position="51"/>
        <end position="92"/>
    </location>
</feature>
<dbReference type="InterPro" id="IPR036047">
    <property type="entry name" value="F-box-like_dom_sf"/>
</dbReference>
<evidence type="ECO:0000313" key="5">
    <source>
        <dbReference type="Proteomes" id="UP001373714"/>
    </source>
</evidence>
<name>A0AAV9VIL9_9PEZI</name>
<keyword evidence="5" id="KW-1185">Reference proteome</keyword>
<accession>A0AAV9VIL9</accession>
<protein>
    <recommendedName>
        <fullName evidence="2 3">F-box domain-containing protein</fullName>
    </recommendedName>
</protein>
<feature type="region of interest" description="Disordered" evidence="1">
    <location>
        <begin position="244"/>
        <end position="269"/>
    </location>
</feature>
<feature type="domain" description="F-box" evidence="2">
    <location>
        <begin position="6"/>
        <end position="41"/>
    </location>
</feature>
<proteinExistence type="predicted"/>
<reference evidence="4 5" key="1">
    <citation type="submission" date="2019-10" db="EMBL/GenBank/DDBJ databases">
        <authorList>
            <person name="Palmer J.M."/>
        </authorList>
    </citation>
    <scope>NUCLEOTIDE SEQUENCE [LARGE SCALE GENOMIC DNA]</scope>
    <source>
        <strain evidence="4 5">TWF730</strain>
    </source>
</reference>
<dbReference type="SUPFAM" id="SSF81383">
    <property type="entry name" value="F-box domain"/>
    <property type="match status" value="1"/>
</dbReference>
<dbReference type="EMBL" id="JAVHNS010000003">
    <property type="protein sequence ID" value="KAK6360978.1"/>
    <property type="molecule type" value="Genomic_DNA"/>
</dbReference>
<dbReference type="AlphaFoldDB" id="A0AAV9VIL9"/>
<dbReference type="CDD" id="cd09917">
    <property type="entry name" value="F-box_SF"/>
    <property type="match status" value="1"/>
</dbReference>
<evidence type="ECO:0000256" key="1">
    <source>
        <dbReference type="SAM" id="MobiDB-lite"/>
    </source>
</evidence>
<dbReference type="Pfam" id="PF12937">
    <property type="entry name" value="F-box-like"/>
    <property type="match status" value="1"/>
</dbReference>
<evidence type="ECO:0000313" key="4">
    <source>
        <dbReference type="EMBL" id="KAK6360978.1"/>
    </source>
</evidence>
<evidence type="ECO:0000259" key="3">
    <source>
        <dbReference type="Pfam" id="PF12937"/>
    </source>
</evidence>
<dbReference type="InterPro" id="IPR001810">
    <property type="entry name" value="F-box_dom"/>
</dbReference>